<evidence type="ECO:0000313" key="2">
    <source>
        <dbReference type="EMBL" id="VFJ74056.1"/>
    </source>
</evidence>
<keyword evidence="1" id="KW-0472">Membrane</keyword>
<dbReference type="EMBL" id="CAADFE010000057">
    <property type="protein sequence ID" value="VFJ74056.1"/>
    <property type="molecule type" value="Genomic_DNA"/>
</dbReference>
<feature type="transmembrane region" description="Helical" evidence="1">
    <location>
        <begin position="20"/>
        <end position="44"/>
    </location>
</feature>
<protein>
    <submittedName>
        <fullName evidence="2">Uncharacterized protein</fullName>
    </submittedName>
</protein>
<keyword evidence="1" id="KW-1133">Transmembrane helix</keyword>
<accession>A0A450TXG4</accession>
<evidence type="ECO:0000256" key="1">
    <source>
        <dbReference type="SAM" id="Phobius"/>
    </source>
</evidence>
<keyword evidence="1" id="KW-0812">Transmembrane</keyword>
<dbReference type="AlphaFoldDB" id="A0A450TXG4"/>
<proteinExistence type="predicted"/>
<gene>
    <name evidence="2" type="ORF">BECKFW1821C_GA0114237_105710</name>
</gene>
<sequence>MMSGVARFEGFDEPASAVAWRSAGALLILFFIALLLAIAGSRLYGKYEVAR</sequence>
<reference evidence="2" key="1">
    <citation type="submission" date="2019-02" db="EMBL/GenBank/DDBJ databases">
        <authorList>
            <person name="Gruber-Vodicka R. H."/>
            <person name="Seah K. B. B."/>
        </authorList>
    </citation>
    <scope>NUCLEOTIDE SEQUENCE</scope>
    <source>
        <strain evidence="2">BECK_BZ131</strain>
    </source>
</reference>
<organism evidence="2">
    <name type="scientific">Candidatus Kentrum sp. FW</name>
    <dbReference type="NCBI Taxonomy" id="2126338"/>
    <lineage>
        <taxon>Bacteria</taxon>
        <taxon>Pseudomonadati</taxon>
        <taxon>Pseudomonadota</taxon>
        <taxon>Gammaproteobacteria</taxon>
        <taxon>Candidatus Kentrum</taxon>
    </lineage>
</organism>
<name>A0A450TXG4_9GAMM</name>